<dbReference type="Gene3D" id="3.90.1200.10">
    <property type="match status" value="1"/>
</dbReference>
<dbReference type="InterPro" id="IPR011009">
    <property type="entry name" value="Kinase-like_dom_sf"/>
</dbReference>
<reference evidence="9 10" key="1">
    <citation type="submission" date="2021-03" db="EMBL/GenBank/DDBJ databases">
        <title>Genomic Encyclopedia of Type Strains, Phase IV (KMG-IV): sequencing the most valuable type-strain genomes for metagenomic binning, comparative biology and taxonomic classification.</title>
        <authorList>
            <person name="Goeker M."/>
        </authorList>
    </citation>
    <scope>NUCLEOTIDE SEQUENCE [LARGE SCALE GENOMIC DNA]</scope>
    <source>
        <strain evidence="9 10">DSM 101953</strain>
    </source>
</reference>
<dbReference type="InterPro" id="IPR051678">
    <property type="entry name" value="AGP_Transferase"/>
</dbReference>
<evidence type="ECO:0000256" key="7">
    <source>
        <dbReference type="PIRNR" id="PIRNR000706"/>
    </source>
</evidence>
<evidence type="ECO:0000259" key="8">
    <source>
        <dbReference type="Pfam" id="PF01636"/>
    </source>
</evidence>
<evidence type="ECO:0000256" key="1">
    <source>
        <dbReference type="ARBA" id="ARBA00006219"/>
    </source>
</evidence>
<keyword evidence="2 7" id="KW-0808">Transferase</keyword>
<dbReference type="RefSeq" id="WP_209869075.1">
    <property type="nucleotide sequence ID" value="NZ_JAGGLV010000001.1"/>
</dbReference>
<protein>
    <submittedName>
        <fullName evidence="9">Aminoglycoside phosphotransferase</fullName>
    </submittedName>
</protein>
<gene>
    <name evidence="9" type="ORF">J2Z70_000588</name>
</gene>
<evidence type="ECO:0000256" key="4">
    <source>
        <dbReference type="ARBA" id="ARBA00022777"/>
    </source>
</evidence>
<dbReference type="InterPro" id="IPR002575">
    <property type="entry name" value="Aminoglycoside_PTrfase"/>
</dbReference>
<organism evidence="9 10">
    <name type="scientific">Paenibacillus silagei</name>
    <dbReference type="NCBI Taxonomy" id="1670801"/>
    <lineage>
        <taxon>Bacteria</taxon>
        <taxon>Bacillati</taxon>
        <taxon>Bacillota</taxon>
        <taxon>Bacilli</taxon>
        <taxon>Bacillales</taxon>
        <taxon>Paenibacillaceae</taxon>
        <taxon>Paenibacillus</taxon>
    </lineage>
</organism>
<keyword evidence="10" id="KW-1185">Reference proteome</keyword>
<dbReference type="PANTHER" id="PTHR21310">
    <property type="entry name" value="AMINOGLYCOSIDE PHOSPHOTRANSFERASE-RELATED-RELATED"/>
    <property type="match status" value="1"/>
</dbReference>
<dbReference type="Pfam" id="PF01636">
    <property type="entry name" value="APH"/>
    <property type="match status" value="1"/>
</dbReference>
<accession>A0ABS4NK95</accession>
<evidence type="ECO:0000313" key="10">
    <source>
        <dbReference type="Proteomes" id="UP000773462"/>
    </source>
</evidence>
<dbReference type="PIRSF" id="PIRSF000706">
    <property type="entry name" value="Kanamycin_kin"/>
    <property type="match status" value="1"/>
</dbReference>
<evidence type="ECO:0000256" key="5">
    <source>
        <dbReference type="ARBA" id="ARBA00022840"/>
    </source>
</evidence>
<comment type="similarity">
    <text evidence="1 7">Belongs to the aminoglycoside phosphotransferase family.</text>
</comment>
<evidence type="ECO:0000256" key="3">
    <source>
        <dbReference type="ARBA" id="ARBA00022741"/>
    </source>
</evidence>
<dbReference type="SUPFAM" id="SSF56112">
    <property type="entry name" value="Protein kinase-like (PK-like)"/>
    <property type="match status" value="1"/>
</dbReference>
<sequence>MSFGEKDAVPFEFLKLVGDDAASLIWVNTARTYYIQSKSGLNKYLKIQEVGKAESLERQAQRLLWLYNKLPVPEVLDFGVIGNYEYLLTLELPGVEASNKQFSSNTEKMISLLAQGLRRIHEVSIEGCPFDHSFEQLMSTIQYRFSRGNKFDSTELQRRFGEDNVEKLLLEVNNYSRELKEDLVFTHGDYSLPNIIIANDSISGFIDLGNCGIADRYYDLAVAEKSIIRNFGEQWVKLFFSSYGVSEIDYAKIRFYQVVEHLVWA</sequence>
<evidence type="ECO:0000256" key="2">
    <source>
        <dbReference type="ARBA" id="ARBA00022679"/>
    </source>
</evidence>
<comment type="caution">
    <text evidence="9">The sequence shown here is derived from an EMBL/GenBank/DDBJ whole genome shotgun (WGS) entry which is preliminary data.</text>
</comment>
<dbReference type="Gene3D" id="3.30.200.20">
    <property type="entry name" value="Phosphorylase Kinase, domain 1"/>
    <property type="match status" value="1"/>
</dbReference>
<proteinExistence type="inferred from homology"/>
<keyword evidence="6 7" id="KW-0046">Antibiotic resistance</keyword>
<evidence type="ECO:0000256" key="6">
    <source>
        <dbReference type="ARBA" id="ARBA00023251"/>
    </source>
</evidence>
<keyword evidence="5 7" id="KW-0067">ATP-binding</keyword>
<dbReference type="EMBL" id="JAGGLV010000001">
    <property type="protein sequence ID" value="MBP2110449.1"/>
    <property type="molecule type" value="Genomic_DNA"/>
</dbReference>
<evidence type="ECO:0000313" key="9">
    <source>
        <dbReference type="EMBL" id="MBP2110449.1"/>
    </source>
</evidence>
<dbReference type="Proteomes" id="UP000773462">
    <property type="component" value="Unassembled WGS sequence"/>
</dbReference>
<keyword evidence="3 7" id="KW-0547">Nucleotide-binding</keyword>
<keyword evidence="4 7" id="KW-0418">Kinase</keyword>
<dbReference type="NCBIfam" id="NF033068">
    <property type="entry name" value="APH_3p"/>
    <property type="match status" value="1"/>
</dbReference>
<dbReference type="CDD" id="cd05150">
    <property type="entry name" value="APH"/>
    <property type="match status" value="1"/>
</dbReference>
<dbReference type="PANTHER" id="PTHR21310:SF41">
    <property type="entry name" value="3'-PHOSPHOTRANSFERASE, PUTATIVE-RELATED"/>
    <property type="match status" value="1"/>
</dbReference>
<name>A0ABS4NK95_9BACL</name>
<dbReference type="InterPro" id="IPR024165">
    <property type="entry name" value="Kan/Strep_kinase"/>
</dbReference>
<feature type="domain" description="Aminoglycoside phosphotransferase" evidence="8">
    <location>
        <begin position="30"/>
        <end position="256"/>
    </location>
</feature>